<dbReference type="CDD" id="cd06257">
    <property type="entry name" value="DnaJ"/>
    <property type="match status" value="1"/>
</dbReference>
<reference evidence="4" key="1">
    <citation type="submission" date="2017-04" db="EMBL/GenBank/DDBJ databases">
        <authorList>
            <person name="Varghese N."/>
            <person name="Submissions S."/>
        </authorList>
    </citation>
    <scope>NUCLEOTIDE SEQUENCE [LARGE SCALE GENOMIC DNA]</scope>
    <source>
        <strain evidence="4">RKEM611</strain>
    </source>
</reference>
<proteinExistence type="predicted"/>
<evidence type="ECO:0000313" key="4">
    <source>
        <dbReference type="Proteomes" id="UP000192907"/>
    </source>
</evidence>
<dbReference type="InterPro" id="IPR036869">
    <property type="entry name" value="J_dom_sf"/>
</dbReference>
<protein>
    <submittedName>
        <fullName evidence="3">DnaJ domain-containing protein</fullName>
    </submittedName>
</protein>
<dbReference type="SUPFAM" id="SSF46565">
    <property type="entry name" value="Chaperone J-domain"/>
    <property type="match status" value="1"/>
</dbReference>
<dbReference type="SUPFAM" id="SSF47413">
    <property type="entry name" value="lambda repressor-like DNA-binding domains"/>
    <property type="match status" value="1"/>
</dbReference>
<evidence type="ECO:0000313" key="3">
    <source>
        <dbReference type="EMBL" id="SME93070.1"/>
    </source>
</evidence>
<dbReference type="GO" id="GO:0003677">
    <property type="term" value="F:DNA binding"/>
    <property type="evidence" value="ECO:0007669"/>
    <property type="project" value="InterPro"/>
</dbReference>
<dbReference type="Pfam" id="PF13413">
    <property type="entry name" value="HTH_25"/>
    <property type="match status" value="1"/>
</dbReference>
<accession>A0A1Y6BBZ3</accession>
<gene>
    <name evidence="3" type="ORF">SAMN06296036_1024</name>
</gene>
<dbReference type="PANTHER" id="PTHR34475:SF1">
    <property type="entry name" value="CYTOSKELETON PROTEIN RODZ"/>
    <property type="match status" value="1"/>
</dbReference>
<dbReference type="PROSITE" id="PS50076">
    <property type="entry name" value="DNAJ_2"/>
    <property type="match status" value="1"/>
</dbReference>
<dbReference type="PRINTS" id="PR00625">
    <property type="entry name" value="JDOMAIN"/>
</dbReference>
<evidence type="ECO:0000259" key="2">
    <source>
        <dbReference type="PROSITE" id="PS50943"/>
    </source>
</evidence>
<dbReference type="EMBL" id="FWZT01000002">
    <property type="protein sequence ID" value="SME93070.1"/>
    <property type="molecule type" value="Genomic_DNA"/>
</dbReference>
<dbReference type="PROSITE" id="PS50943">
    <property type="entry name" value="HTH_CROC1"/>
    <property type="match status" value="1"/>
</dbReference>
<organism evidence="3 4">
    <name type="scientific">Pseudobacteriovorax antillogorgiicola</name>
    <dbReference type="NCBI Taxonomy" id="1513793"/>
    <lineage>
        <taxon>Bacteria</taxon>
        <taxon>Pseudomonadati</taxon>
        <taxon>Bdellovibrionota</taxon>
        <taxon>Oligoflexia</taxon>
        <taxon>Oligoflexales</taxon>
        <taxon>Pseudobacteriovoracaceae</taxon>
        <taxon>Pseudobacteriovorax</taxon>
    </lineage>
</organism>
<keyword evidence="4" id="KW-1185">Reference proteome</keyword>
<dbReference type="Pfam" id="PF00226">
    <property type="entry name" value="DnaJ"/>
    <property type="match status" value="1"/>
</dbReference>
<dbReference type="CDD" id="cd00093">
    <property type="entry name" value="HTH_XRE"/>
    <property type="match status" value="1"/>
</dbReference>
<dbReference type="STRING" id="1513793.SAMN06296036_1024"/>
<dbReference type="Gene3D" id="1.10.260.40">
    <property type="entry name" value="lambda repressor-like DNA-binding domains"/>
    <property type="match status" value="1"/>
</dbReference>
<dbReference type="OrthoDB" id="5291657at2"/>
<dbReference type="InterPro" id="IPR001623">
    <property type="entry name" value="DnaJ_domain"/>
</dbReference>
<feature type="domain" description="HTH cro/C1-type" evidence="2">
    <location>
        <begin position="182"/>
        <end position="213"/>
    </location>
</feature>
<dbReference type="InterPro" id="IPR001387">
    <property type="entry name" value="Cro/C1-type_HTH"/>
</dbReference>
<dbReference type="InterPro" id="IPR050400">
    <property type="entry name" value="Bact_Cytoskel_RodZ"/>
</dbReference>
<dbReference type="Gene3D" id="1.10.287.110">
    <property type="entry name" value="DnaJ domain"/>
    <property type="match status" value="1"/>
</dbReference>
<name>A0A1Y6BBZ3_9BACT</name>
<dbReference type="PANTHER" id="PTHR34475">
    <property type="match status" value="1"/>
</dbReference>
<evidence type="ECO:0000259" key="1">
    <source>
        <dbReference type="PROSITE" id="PS50076"/>
    </source>
</evidence>
<feature type="domain" description="J" evidence="1">
    <location>
        <begin position="26"/>
        <end position="96"/>
    </location>
</feature>
<sequence>MGGFEKDSGYGNDIKAAALGSLSGQSFYEVLEISHDASRIQIREAYIRLKNTYSQGNQALYSLISEEDAQESLDSLEEAYRVLYDDRLRKDYDQALLEAKSKRRGALDPFANDPKSVSLTEEPAAAIEGEEDVWGERKQAANKPRKETANTMRFAGSALSENIQEEISRIITQSEECEGSVLKALREVQGVSLDELQERTKVSLQYIIALENNDFHTLPSIVYVKGFLKILFQYLGVRTNTEQMIDKYLEYLKHWQKSKGIEQS</sequence>
<dbReference type="AlphaFoldDB" id="A0A1Y6BBZ3"/>
<dbReference type="InterPro" id="IPR010982">
    <property type="entry name" value="Lambda_DNA-bd_dom_sf"/>
</dbReference>
<dbReference type="Proteomes" id="UP000192907">
    <property type="component" value="Unassembled WGS sequence"/>
</dbReference>
<dbReference type="RefSeq" id="WP_132315738.1">
    <property type="nucleotide sequence ID" value="NZ_FWZT01000002.1"/>
</dbReference>